<proteinExistence type="predicted"/>
<dbReference type="EMBL" id="JAFHDT010000463">
    <property type="protein sequence ID" value="KAI7789454.1"/>
    <property type="molecule type" value="Genomic_DNA"/>
</dbReference>
<reference evidence="2" key="1">
    <citation type="submission" date="2021-02" db="EMBL/GenBank/DDBJ databases">
        <title>Comparative genomics reveals that relaxation of natural selection precedes convergent phenotypic evolution of cavefish.</title>
        <authorList>
            <person name="Peng Z."/>
        </authorList>
    </citation>
    <scope>NUCLEOTIDE SEQUENCE</scope>
    <source>
        <tissue evidence="2">Muscle</tissue>
    </source>
</reference>
<accession>A0A9W7W8N1</accession>
<evidence type="ECO:0000313" key="2">
    <source>
        <dbReference type="EMBL" id="KAI7789454.1"/>
    </source>
</evidence>
<gene>
    <name evidence="2" type="ORF">IRJ41_007760</name>
</gene>
<keyword evidence="3" id="KW-1185">Reference proteome</keyword>
<dbReference type="AlphaFoldDB" id="A0A9W7W8N1"/>
<feature type="compositionally biased region" description="Polar residues" evidence="1">
    <location>
        <begin position="1"/>
        <end position="12"/>
    </location>
</feature>
<evidence type="ECO:0000313" key="3">
    <source>
        <dbReference type="Proteomes" id="UP001059041"/>
    </source>
</evidence>
<dbReference type="Proteomes" id="UP001059041">
    <property type="component" value="Unassembled WGS sequence"/>
</dbReference>
<sequence>MAHDVTMTSLQRIQKKNSIKPDPSSISLSEEFPVVLCRTCPGVGGFSSSEVQKGWRESEREHTAALSTITDLCGRYHGSGRAGVSELQPLET</sequence>
<protein>
    <submittedName>
        <fullName evidence="2">Uncharacterized protein</fullName>
    </submittedName>
</protein>
<organism evidence="2 3">
    <name type="scientific">Triplophysa rosa</name>
    <name type="common">Cave loach</name>
    <dbReference type="NCBI Taxonomy" id="992332"/>
    <lineage>
        <taxon>Eukaryota</taxon>
        <taxon>Metazoa</taxon>
        <taxon>Chordata</taxon>
        <taxon>Craniata</taxon>
        <taxon>Vertebrata</taxon>
        <taxon>Euteleostomi</taxon>
        <taxon>Actinopterygii</taxon>
        <taxon>Neopterygii</taxon>
        <taxon>Teleostei</taxon>
        <taxon>Ostariophysi</taxon>
        <taxon>Cypriniformes</taxon>
        <taxon>Nemacheilidae</taxon>
        <taxon>Triplophysa</taxon>
    </lineage>
</organism>
<feature type="region of interest" description="Disordered" evidence="1">
    <location>
        <begin position="1"/>
        <end position="24"/>
    </location>
</feature>
<comment type="caution">
    <text evidence="2">The sequence shown here is derived from an EMBL/GenBank/DDBJ whole genome shotgun (WGS) entry which is preliminary data.</text>
</comment>
<name>A0A9W7W8N1_TRIRA</name>
<evidence type="ECO:0000256" key="1">
    <source>
        <dbReference type="SAM" id="MobiDB-lite"/>
    </source>
</evidence>